<dbReference type="Pfam" id="PF00048">
    <property type="entry name" value="IL8"/>
    <property type="match status" value="1"/>
</dbReference>
<dbReference type="InterPro" id="IPR001089">
    <property type="entry name" value="Chemokine_CXC"/>
</dbReference>
<evidence type="ECO:0000256" key="1">
    <source>
        <dbReference type="ARBA" id="ARBA00004613"/>
    </source>
</evidence>
<reference evidence="8 9" key="1">
    <citation type="submission" date="2020-02" db="EMBL/GenBank/DDBJ databases">
        <title>Esox lucius (northern pike) genome, fEsoLuc1, primary haplotype.</title>
        <authorList>
            <person name="Myers G."/>
            <person name="Karagic N."/>
            <person name="Meyer A."/>
            <person name="Pippel M."/>
            <person name="Reichard M."/>
            <person name="Winkler S."/>
            <person name="Tracey A."/>
            <person name="Sims Y."/>
            <person name="Howe K."/>
            <person name="Rhie A."/>
            <person name="Formenti G."/>
            <person name="Durbin R."/>
            <person name="Fedrigo O."/>
            <person name="Jarvis E.D."/>
        </authorList>
    </citation>
    <scope>NUCLEOTIDE SEQUENCE [LARGE SCALE GENOMIC DNA]</scope>
</reference>
<dbReference type="FunFam" id="2.40.50.40:FF:000004">
    <property type="entry name" value="C-X-C motif chemokine"/>
    <property type="match status" value="1"/>
</dbReference>
<reference evidence="8" key="2">
    <citation type="submission" date="2025-08" db="UniProtKB">
        <authorList>
            <consortium name="Ensembl"/>
        </authorList>
    </citation>
    <scope>IDENTIFICATION</scope>
</reference>
<dbReference type="GO" id="GO:0042056">
    <property type="term" value="F:chemoattractant activity"/>
    <property type="evidence" value="ECO:0007669"/>
    <property type="project" value="UniProtKB-ARBA"/>
</dbReference>
<dbReference type="InterPro" id="IPR039809">
    <property type="entry name" value="Chemokine_b/g/d"/>
</dbReference>
<evidence type="ECO:0000256" key="5">
    <source>
        <dbReference type="ARBA" id="ARBA00054901"/>
    </source>
</evidence>
<evidence type="ECO:0000256" key="2">
    <source>
        <dbReference type="ARBA" id="ARBA00010665"/>
    </source>
</evidence>
<dbReference type="SMART" id="SM00199">
    <property type="entry name" value="SCY"/>
    <property type="match status" value="1"/>
</dbReference>
<comment type="subcellular location">
    <subcellularLocation>
        <location evidence="1">Secreted</location>
    </subcellularLocation>
</comment>
<keyword evidence="6" id="KW-0732">Signal</keyword>
<dbReference type="GO" id="GO:0006955">
    <property type="term" value="P:immune response"/>
    <property type="evidence" value="ECO:0007669"/>
    <property type="project" value="InterPro"/>
</dbReference>
<dbReference type="GO" id="GO:0006952">
    <property type="term" value="P:defense response"/>
    <property type="evidence" value="ECO:0007669"/>
    <property type="project" value="InterPro"/>
</dbReference>
<dbReference type="InterPro" id="IPR036048">
    <property type="entry name" value="Interleukin_8-like_sf"/>
</dbReference>
<protein>
    <recommendedName>
        <fullName evidence="7">Chemokine interleukin-8-like domain-containing protein</fullName>
    </recommendedName>
</protein>
<evidence type="ECO:0000313" key="9">
    <source>
        <dbReference type="Proteomes" id="UP000265140"/>
    </source>
</evidence>
<keyword evidence="4" id="KW-0964">Secreted</keyword>
<keyword evidence="3" id="KW-0202">Cytokine</keyword>
<feature type="chain" id="PRO_5044209270" description="Chemokine interleukin-8-like domain-containing protein" evidence="6">
    <location>
        <begin position="19"/>
        <end position="98"/>
    </location>
</feature>
<comment type="similarity">
    <text evidence="2">Belongs to the intercrine alpha (chemokine CxC) family.</text>
</comment>
<dbReference type="PRINTS" id="PR00437">
    <property type="entry name" value="SMALLCYTKCXC"/>
</dbReference>
<dbReference type="InterPro" id="IPR033899">
    <property type="entry name" value="CXC_Chemokine_domain"/>
</dbReference>
<dbReference type="SUPFAM" id="SSF54117">
    <property type="entry name" value="Interleukin 8-like chemokines"/>
    <property type="match status" value="1"/>
</dbReference>
<sequence length="98" mass="10920">MKLCLLLTLVATYSVVFTKGMQPIGRVYNRHCLCVQLESRVIPPDHLRSVEVRPRGPSCTATEVIAGLVTGERICLNPNTGWVKKLARFVIQKQSQKG</sequence>
<dbReference type="Gene3D" id="2.40.50.40">
    <property type="match status" value="1"/>
</dbReference>
<dbReference type="CDD" id="cd00273">
    <property type="entry name" value="Chemokine_CXC"/>
    <property type="match status" value="1"/>
</dbReference>
<accession>A0AAY5KGJ7</accession>
<dbReference type="Ensembl" id="ENSELUT00000111431.1">
    <property type="protein sequence ID" value="ENSELUP00000085477.1"/>
    <property type="gene ID" value="ENSELUG00000042275.1"/>
</dbReference>
<keyword evidence="9" id="KW-1185">Reference proteome</keyword>
<dbReference type="AlphaFoldDB" id="A0AAY5KGJ7"/>
<dbReference type="GO" id="GO:0008009">
    <property type="term" value="F:chemokine activity"/>
    <property type="evidence" value="ECO:0007669"/>
    <property type="project" value="InterPro"/>
</dbReference>
<evidence type="ECO:0000313" key="8">
    <source>
        <dbReference type="Ensembl" id="ENSELUP00000085477.1"/>
    </source>
</evidence>
<dbReference type="InterPro" id="IPR001811">
    <property type="entry name" value="Chemokine_IL8-like_dom"/>
</dbReference>
<name>A0AAY5KGJ7_ESOLU</name>
<proteinExistence type="inferred from homology"/>
<reference evidence="8" key="3">
    <citation type="submission" date="2025-09" db="UniProtKB">
        <authorList>
            <consortium name="Ensembl"/>
        </authorList>
    </citation>
    <scope>IDENTIFICATION</scope>
</reference>
<comment type="function">
    <text evidence="5">Ligand for cxcr3.2. Chemotactic for macrophages.</text>
</comment>
<dbReference type="GO" id="GO:0005615">
    <property type="term" value="C:extracellular space"/>
    <property type="evidence" value="ECO:0007669"/>
    <property type="project" value="UniProtKB-KW"/>
</dbReference>
<feature type="signal peptide" evidence="6">
    <location>
        <begin position="1"/>
        <end position="18"/>
    </location>
</feature>
<dbReference type="GeneTree" id="ENSGT00940000168006"/>
<evidence type="ECO:0000256" key="4">
    <source>
        <dbReference type="ARBA" id="ARBA00022525"/>
    </source>
</evidence>
<evidence type="ECO:0000256" key="6">
    <source>
        <dbReference type="SAM" id="SignalP"/>
    </source>
</evidence>
<organism evidence="8 9">
    <name type="scientific">Esox lucius</name>
    <name type="common">Northern pike</name>
    <dbReference type="NCBI Taxonomy" id="8010"/>
    <lineage>
        <taxon>Eukaryota</taxon>
        <taxon>Metazoa</taxon>
        <taxon>Chordata</taxon>
        <taxon>Craniata</taxon>
        <taxon>Vertebrata</taxon>
        <taxon>Euteleostomi</taxon>
        <taxon>Actinopterygii</taxon>
        <taxon>Neopterygii</taxon>
        <taxon>Teleostei</taxon>
        <taxon>Protacanthopterygii</taxon>
        <taxon>Esociformes</taxon>
        <taxon>Esocidae</taxon>
        <taxon>Esox</taxon>
    </lineage>
</organism>
<dbReference type="PRINTS" id="PR00436">
    <property type="entry name" value="INTERLEUKIN8"/>
</dbReference>
<feature type="domain" description="Chemokine interleukin-8-like" evidence="7">
    <location>
        <begin position="29"/>
        <end position="90"/>
    </location>
</feature>
<evidence type="ECO:0000259" key="7">
    <source>
        <dbReference type="SMART" id="SM00199"/>
    </source>
</evidence>
<evidence type="ECO:0000256" key="3">
    <source>
        <dbReference type="ARBA" id="ARBA00022514"/>
    </source>
</evidence>
<dbReference type="PANTHER" id="PTHR12015:SF195">
    <property type="entry name" value="CHEMOKINE INTERLEUKIN-8-LIKE DOMAIN-CONTAINING PROTEIN"/>
    <property type="match status" value="1"/>
</dbReference>
<dbReference type="Proteomes" id="UP000265140">
    <property type="component" value="Chromosome 24"/>
</dbReference>
<dbReference type="PANTHER" id="PTHR12015">
    <property type="entry name" value="SMALL INDUCIBLE CYTOKINE A"/>
    <property type="match status" value="1"/>
</dbReference>